<dbReference type="VEuPathDB" id="FungiDB:MCYG_06880"/>
<dbReference type="InterPro" id="IPR036864">
    <property type="entry name" value="Zn2-C6_fun-type_DNA-bd_sf"/>
</dbReference>
<evidence type="ECO:0000256" key="4">
    <source>
        <dbReference type="ARBA" id="ARBA00023125"/>
    </source>
</evidence>
<gene>
    <name evidence="8" type="ORF">MCYG_06880</name>
</gene>
<dbReference type="Proteomes" id="UP000002035">
    <property type="component" value="Unassembled WGS sequence"/>
</dbReference>
<evidence type="ECO:0000313" key="9">
    <source>
        <dbReference type="Proteomes" id="UP000002035"/>
    </source>
</evidence>
<dbReference type="PANTHER" id="PTHR47338:SF10">
    <property type="entry name" value="TRANSCRIPTION FACTOR DOMAIN-CONTAINING PROTEIN-RELATED"/>
    <property type="match status" value="1"/>
</dbReference>
<keyword evidence="4" id="KW-0238">DNA-binding</keyword>
<evidence type="ECO:0000256" key="5">
    <source>
        <dbReference type="ARBA" id="ARBA00023163"/>
    </source>
</evidence>
<dbReference type="OMA" id="HLEMAET"/>
<dbReference type="Pfam" id="PF00172">
    <property type="entry name" value="Zn_clus"/>
    <property type="match status" value="1"/>
</dbReference>
<dbReference type="RefSeq" id="XP_002844916.1">
    <property type="nucleotide sequence ID" value="XM_002844870.1"/>
</dbReference>
<dbReference type="InterPro" id="IPR007867">
    <property type="entry name" value="GMC_OxRtase_C"/>
</dbReference>
<dbReference type="SMART" id="SM00066">
    <property type="entry name" value="GAL4"/>
    <property type="match status" value="1"/>
</dbReference>
<evidence type="ECO:0000256" key="2">
    <source>
        <dbReference type="ARBA" id="ARBA00022723"/>
    </source>
</evidence>
<sequence length="664" mass="73259">MASSDGTVTSTNISPFPFSVAQSRRTTCDMCRERKVRCDRGKPECGRCKKTLKGGQKCTYPSTGGEAAKFNSALRSLHARLAQAESMLQERGVLFSKDTELGSLSEFSNLSRGLSNDIDLGDVPLDFGSWEDATTDFDSMDGFFDGPSLPELKTDSPSTRMTAPYCPSPEILLNVGQISEETMQSLFQAYYDLVQKHLQLIGQMEPLQSTLSVNTHQGQALRYAVGMAGANTCENSQHLQQQCYVAARFHLEMAETQTDSSSLLSLETVQALILVARFEFTHAREATALITTARLSRLLSLLGYDKLGGYDARTDKDGVLSPVRLEEMKRTFWIAFLIKCHASTRCPGWEPIAIDEKASFLGPIIGESEKIGISAANSMCDVLLQADVLSASQAPIYKEMSLFIMPPLALAANIQLRVLENWKKSTGLNNHNTSREIRLSLKTIYSAMNAFKDSTSQYEPHITKCREFLDSIQFGEPFTPEFVCLESTSYYGLMPSQMNIRPGGKTPINLAYSQQRPENYTSVMVGLNHPLSRGSVHIGSSGPMASPTIDPGYLSHPLDMEILVPGTQFIENIINQQEIKRLLKGGRLPSLACNLADIEIAKQVTKERLWTTYHPSCTCAMMPKDLGGVVNDRLVVHGNIQATVYAVAERASDLIKEDWARCSS</sequence>
<feature type="domain" description="Zn(2)-C6 fungal-type" evidence="7">
    <location>
        <begin position="27"/>
        <end position="60"/>
    </location>
</feature>
<dbReference type="SUPFAM" id="SSF54373">
    <property type="entry name" value="FAD-linked reductases, C-terminal domain"/>
    <property type="match status" value="1"/>
</dbReference>
<dbReference type="CDD" id="cd00067">
    <property type="entry name" value="GAL4"/>
    <property type="match status" value="1"/>
</dbReference>
<protein>
    <recommendedName>
        <fullName evidence="7">Zn(2)-C6 fungal-type domain-containing protein</fullName>
    </recommendedName>
</protein>
<dbReference type="AlphaFoldDB" id="C5FVX7"/>
<dbReference type="STRING" id="554155.C5FVX7"/>
<dbReference type="GO" id="GO:0005634">
    <property type="term" value="C:nucleus"/>
    <property type="evidence" value="ECO:0007669"/>
    <property type="project" value="UniProtKB-SubCell"/>
</dbReference>
<evidence type="ECO:0000259" key="7">
    <source>
        <dbReference type="PROSITE" id="PS50048"/>
    </source>
</evidence>
<comment type="subcellular location">
    <subcellularLocation>
        <location evidence="1">Nucleus</location>
    </subcellularLocation>
</comment>
<dbReference type="Pfam" id="PF05199">
    <property type="entry name" value="GMC_oxred_C"/>
    <property type="match status" value="1"/>
</dbReference>
<reference evidence="9" key="1">
    <citation type="journal article" date="2012" name="MBio">
        <title>Comparative genome analysis of Trichophyton rubrum and related dermatophytes reveals candidate genes involved in infection.</title>
        <authorList>
            <person name="Martinez D.A."/>
            <person name="Oliver B.G."/>
            <person name="Graeser Y."/>
            <person name="Goldberg J.M."/>
            <person name="Li W."/>
            <person name="Martinez-Rossi N.M."/>
            <person name="Monod M."/>
            <person name="Shelest E."/>
            <person name="Barton R.C."/>
            <person name="Birch E."/>
            <person name="Brakhage A.A."/>
            <person name="Chen Z."/>
            <person name="Gurr S.J."/>
            <person name="Heiman D."/>
            <person name="Heitman J."/>
            <person name="Kosti I."/>
            <person name="Rossi A."/>
            <person name="Saif S."/>
            <person name="Samalova M."/>
            <person name="Saunders C.W."/>
            <person name="Shea T."/>
            <person name="Summerbell R.C."/>
            <person name="Xu J."/>
            <person name="Young S."/>
            <person name="Zeng Q."/>
            <person name="Birren B.W."/>
            <person name="Cuomo C.A."/>
            <person name="White T.C."/>
        </authorList>
    </citation>
    <scope>NUCLEOTIDE SEQUENCE [LARGE SCALE GENOMIC DNA]</scope>
    <source>
        <strain evidence="9">ATCC MYA-4605 / CBS 113480</strain>
    </source>
</reference>
<dbReference type="GO" id="GO:0016614">
    <property type="term" value="F:oxidoreductase activity, acting on CH-OH group of donors"/>
    <property type="evidence" value="ECO:0007669"/>
    <property type="project" value="InterPro"/>
</dbReference>
<dbReference type="SUPFAM" id="SSF57701">
    <property type="entry name" value="Zn2/Cys6 DNA-binding domain"/>
    <property type="match status" value="1"/>
</dbReference>
<dbReference type="eggNOG" id="KOG1238">
    <property type="taxonomic scope" value="Eukaryota"/>
</dbReference>
<dbReference type="InterPro" id="IPR001138">
    <property type="entry name" value="Zn2Cys6_DnaBD"/>
</dbReference>
<dbReference type="HOGENOM" id="CLU_413292_0_0_1"/>
<dbReference type="GO" id="GO:0003677">
    <property type="term" value="F:DNA binding"/>
    <property type="evidence" value="ECO:0007669"/>
    <property type="project" value="UniProtKB-KW"/>
</dbReference>
<evidence type="ECO:0000256" key="6">
    <source>
        <dbReference type="ARBA" id="ARBA00023242"/>
    </source>
</evidence>
<accession>C5FVX7</accession>
<keyword evidence="2" id="KW-0479">Metal-binding</keyword>
<dbReference type="PROSITE" id="PS50048">
    <property type="entry name" value="ZN2_CY6_FUNGAL_2"/>
    <property type="match status" value="1"/>
</dbReference>
<keyword evidence="3" id="KW-0805">Transcription regulation</keyword>
<dbReference type="EMBL" id="DS995706">
    <property type="protein sequence ID" value="EEQ34061.1"/>
    <property type="molecule type" value="Genomic_DNA"/>
</dbReference>
<dbReference type="Gene3D" id="4.10.240.10">
    <property type="entry name" value="Zn(2)-C6 fungal-type DNA-binding domain"/>
    <property type="match status" value="1"/>
</dbReference>
<keyword evidence="9" id="KW-1185">Reference proteome</keyword>
<keyword evidence="5" id="KW-0804">Transcription</keyword>
<evidence type="ECO:0000313" key="8">
    <source>
        <dbReference type="EMBL" id="EEQ34061.1"/>
    </source>
</evidence>
<dbReference type="InterPro" id="IPR036188">
    <property type="entry name" value="FAD/NAD-bd_sf"/>
</dbReference>
<dbReference type="GeneID" id="9226998"/>
<dbReference type="Gene3D" id="3.30.560.10">
    <property type="entry name" value="Glucose Oxidase, domain 3"/>
    <property type="match status" value="1"/>
</dbReference>
<dbReference type="OrthoDB" id="4356994at2759"/>
<dbReference type="GO" id="GO:0008270">
    <property type="term" value="F:zinc ion binding"/>
    <property type="evidence" value="ECO:0007669"/>
    <property type="project" value="InterPro"/>
</dbReference>
<proteinExistence type="predicted"/>
<organism evidence="8 9">
    <name type="scientific">Arthroderma otae (strain ATCC MYA-4605 / CBS 113480)</name>
    <name type="common">Microsporum canis</name>
    <dbReference type="NCBI Taxonomy" id="554155"/>
    <lineage>
        <taxon>Eukaryota</taxon>
        <taxon>Fungi</taxon>
        <taxon>Dikarya</taxon>
        <taxon>Ascomycota</taxon>
        <taxon>Pezizomycotina</taxon>
        <taxon>Eurotiomycetes</taxon>
        <taxon>Eurotiomycetidae</taxon>
        <taxon>Onygenales</taxon>
        <taxon>Arthrodermataceae</taxon>
        <taxon>Microsporum</taxon>
    </lineage>
</organism>
<keyword evidence="6" id="KW-0539">Nucleus</keyword>
<dbReference type="PANTHER" id="PTHR47338">
    <property type="entry name" value="ZN(II)2CYS6 TRANSCRIPTION FACTOR (EUROFUNG)-RELATED"/>
    <property type="match status" value="1"/>
</dbReference>
<dbReference type="GO" id="GO:0000981">
    <property type="term" value="F:DNA-binding transcription factor activity, RNA polymerase II-specific"/>
    <property type="evidence" value="ECO:0007669"/>
    <property type="project" value="InterPro"/>
</dbReference>
<evidence type="ECO:0000256" key="3">
    <source>
        <dbReference type="ARBA" id="ARBA00023015"/>
    </source>
</evidence>
<evidence type="ECO:0000256" key="1">
    <source>
        <dbReference type="ARBA" id="ARBA00004123"/>
    </source>
</evidence>
<name>C5FVX7_ARTOC</name>
<dbReference type="CDD" id="cd12148">
    <property type="entry name" value="fungal_TF_MHR"/>
    <property type="match status" value="1"/>
</dbReference>
<dbReference type="SUPFAM" id="SSF51905">
    <property type="entry name" value="FAD/NAD(P)-binding domain"/>
    <property type="match status" value="1"/>
</dbReference>
<dbReference type="InterPro" id="IPR050815">
    <property type="entry name" value="TF_fung"/>
</dbReference>